<proteinExistence type="predicted"/>
<dbReference type="InterPro" id="IPR036390">
    <property type="entry name" value="WH_DNA-bd_sf"/>
</dbReference>
<dbReference type="EMBL" id="MOXD01000004">
    <property type="protein sequence ID" value="OMQ23810.1"/>
    <property type="molecule type" value="Genomic_DNA"/>
</dbReference>
<dbReference type="SUPFAM" id="SSF46785">
    <property type="entry name" value="Winged helix' DNA-binding domain"/>
    <property type="match status" value="1"/>
</dbReference>
<dbReference type="InterPro" id="IPR029016">
    <property type="entry name" value="GAF-like_dom_sf"/>
</dbReference>
<dbReference type="InterPro" id="IPR005471">
    <property type="entry name" value="Tscrpt_reg_IclR_N"/>
</dbReference>
<dbReference type="Gene3D" id="1.10.10.10">
    <property type="entry name" value="Winged helix-like DNA-binding domain superfamily/Winged helix DNA-binding domain"/>
    <property type="match status" value="1"/>
</dbReference>
<keyword evidence="3" id="KW-0804">Transcription</keyword>
<dbReference type="SMART" id="SM00346">
    <property type="entry name" value="HTH_ICLR"/>
    <property type="match status" value="1"/>
</dbReference>
<dbReference type="InterPro" id="IPR050707">
    <property type="entry name" value="HTH_MetabolicPath_Reg"/>
</dbReference>
<dbReference type="AlphaFoldDB" id="A0A1S8CKE1"/>
<keyword evidence="1" id="KW-0805">Transcription regulation</keyword>
<keyword evidence="9" id="KW-1185">Reference proteome</keyword>
<evidence type="ECO:0000256" key="3">
    <source>
        <dbReference type="ARBA" id="ARBA00023163"/>
    </source>
</evidence>
<dbReference type="Pfam" id="PF09339">
    <property type="entry name" value="HTH_IclR"/>
    <property type="match status" value="1"/>
</dbReference>
<evidence type="ECO:0000256" key="4">
    <source>
        <dbReference type="ARBA" id="ARBA00040379"/>
    </source>
</evidence>
<evidence type="ECO:0000256" key="1">
    <source>
        <dbReference type="ARBA" id="ARBA00023015"/>
    </source>
</evidence>
<dbReference type="PANTHER" id="PTHR30136:SF24">
    <property type="entry name" value="HTH-TYPE TRANSCRIPTIONAL REPRESSOR ALLR"/>
    <property type="match status" value="1"/>
</dbReference>
<dbReference type="OrthoDB" id="9807558at2"/>
<dbReference type="Gene3D" id="3.30.450.40">
    <property type="match status" value="1"/>
</dbReference>
<reference evidence="8 9" key="1">
    <citation type="submission" date="2016-11" db="EMBL/GenBank/DDBJ databases">
        <title>Rahnella oryzae sp. nov., isolated from rice root.</title>
        <authorList>
            <person name="Zhang X.-X."/>
            <person name="Zhang J."/>
        </authorList>
    </citation>
    <scope>NUCLEOTIDE SEQUENCE [LARGE SCALE GENOMIC DNA]</scope>
    <source>
        <strain evidence="8 9">J11-6</strain>
    </source>
</reference>
<dbReference type="PROSITE" id="PS51078">
    <property type="entry name" value="ICLR_ED"/>
    <property type="match status" value="1"/>
</dbReference>
<gene>
    <name evidence="8" type="ORF">BMI79_09935</name>
</gene>
<protein>
    <recommendedName>
        <fullName evidence="4">HTH-type transcriptional repressor AllR</fullName>
    </recommendedName>
    <alternativeName>
        <fullName evidence="5">Negative regulator of allantoin and glyoxylate utilization operons</fullName>
    </alternativeName>
</protein>
<evidence type="ECO:0000313" key="8">
    <source>
        <dbReference type="EMBL" id="OMQ23810.1"/>
    </source>
</evidence>
<dbReference type="InterPro" id="IPR036388">
    <property type="entry name" value="WH-like_DNA-bd_sf"/>
</dbReference>
<dbReference type="SUPFAM" id="SSF55781">
    <property type="entry name" value="GAF domain-like"/>
    <property type="match status" value="1"/>
</dbReference>
<evidence type="ECO:0000313" key="9">
    <source>
        <dbReference type="Proteomes" id="UP000216021"/>
    </source>
</evidence>
<evidence type="ECO:0000259" key="6">
    <source>
        <dbReference type="PROSITE" id="PS51077"/>
    </source>
</evidence>
<dbReference type="GO" id="GO:0045892">
    <property type="term" value="P:negative regulation of DNA-templated transcription"/>
    <property type="evidence" value="ECO:0007669"/>
    <property type="project" value="TreeGrafter"/>
</dbReference>
<sequence>MKELSVRALERGLKILSLFNSTQQHFSLKEICDATGLSDSTASRLLMTLVAQGFLYKDSNKKYTLGIQLIKLMESQDSKTDLRHIVYPFLENMRDMFNETASLYIPASNNKRVCTESVQSWQALRRTVETGEILPMTQGAIGYVLLAWQPYPIRQEILAEHTEISAEQLATIRQEGFAINDGIHEHGVLAIAAPIFNNHGQCIAGIALSGPSARLGRTAITELIRVVKSNSYAISKLLGFRAYPVSPA</sequence>
<dbReference type="RefSeq" id="WP_076942017.1">
    <property type="nucleotide sequence ID" value="NZ_MOXD01000004.1"/>
</dbReference>
<feature type="domain" description="IclR-ED" evidence="7">
    <location>
        <begin position="68"/>
        <end position="240"/>
    </location>
</feature>
<dbReference type="GO" id="GO:0003677">
    <property type="term" value="F:DNA binding"/>
    <property type="evidence" value="ECO:0007669"/>
    <property type="project" value="UniProtKB-KW"/>
</dbReference>
<dbReference type="GO" id="GO:0003700">
    <property type="term" value="F:DNA-binding transcription factor activity"/>
    <property type="evidence" value="ECO:0007669"/>
    <property type="project" value="TreeGrafter"/>
</dbReference>
<name>A0A1S8CKE1_9GAMM</name>
<dbReference type="Proteomes" id="UP000216021">
    <property type="component" value="Unassembled WGS sequence"/>
</dbReference>
<evidence type="ECO:0000256" key="5">
    <source>
        <dbReference type="ARBA" id="ARBA00042627"/>
    </source>
</evidence>
<feature type="domain" description="HTH iclR-type" evidence="6">
    <location>
        <begin position="6"/>
        <end position="67"/>
    </location>
</feature>
<dbReference type="InterPro" id="IPR014757">
    <property type="entry name" value="Tscrpt_reg_IclR_C"/>
</dbReference>
<evidence type="ECO:0000256" key="2">
    <source>
        <dbReference type="ARBA" id="ARBA00023125"/>
    </source>
</evidence>
<evidence type="ECO:0000259" key="7">
    <source>
        <dbReference type="PROSITE" id="PS51078"/>
    </source>
</evidence>
<comment type="caution">
    <text evidence="8">The sequence shown here is derived from an EMBL/GenBank/DDBJ whole genome shotgun (WGS) entry which is preliminary data.</text>
</comment>
<dbReference type="Pfam" id="PF01614">
    <property type="entry name" value="IclR_C"/>
    <property type="match status" value="1"/>
</dbReference>
<dbReference type="STRING" id="2034155.BMI79_09935"/>
<dbReference type="PANTHER" id="PTHR30136">
    <property type="entry name" value="HELIX-TURN-HELIX TRANSCRIPTIONAL REGULATOR, ICLR FAMILY"/>
    <property type="match status" value="1"/>
</dbReference>
<accession>A0A1S8CKE1</accession>
<organism evidence="8 9">
    <name type="scientific">Serratia oryzae</name>
    <dbReference type="NCBI Taxonomy" id="2034155"/>
    <lineage>
        <taxon>Bacteria</taxon>
        <taxon>Pseudomonadati</taxon>
        <taxon>Pseudomonadota</taxon>
        <taxon>Gammaproteobacteria</taxon>
        <taxon>Enterobacterales</taxon>
        <taxon>Yersiniaceae</taxon>
        <taxon>Serratia</taxon>
    </lineage>
</organism>
<keyword evidence="2" id="KW-0238">DNA-binding</keyword>
<dbReference type="PROSITE" id="PS51077">
    <property type="entry name" value="HTH_ICLR"/>
    <property type="match status" value="1"/>
</dbReference>